<gene>
    <name evidence="1" type="ORF">TPAS_1703</name>
</gene>
<protein>
    <submittedName>
        <fullName evidence="1">Uncharacterized protein</fullName>
    </submittedName>
</protein>
<evidence type="ECO:0000313" key="1">
    <source>
        <dbReference type="EMBL" id="SLM52023.1"/>
    </source>
</evidence>
<keyword evidence="2" id="KW-1185">Reference proteome</keyword>
<reference evidence="2" key="1">
    <citation type="submission" date="2016-04" db="EMBL/GenBank/DDBJ databases">
        <authorList>
            <person name="Strepis N."/>
        </authorList>
    </citation>
    <scope>NUCLEOTIDE SEQUENCE [LARGE SCALE GENOMIC DNA]</scope>
</reference>
<accession>A0A1W1IGW3</accession>
<dbReference type="AlphaFoldDB" id="A0A1W1IGW3"/>
<dbReference type="EMBL" id="FWEY01000004">
    <property type="protein sequence ID" value="SLM52023.1"/>
    <property type="molecule type" value="Genomic_DNA"/>
</dbReference>
<evidence type="ECO:0000313" key="2">
    <source>
        <dbReference type="Proteomes" id="UP000195985"/>
    </source>
</evidence>
<dbReference type="Proteomes" id="UP000195985">
    <property type="component" value="Unassembled WGS sequence"/>
</dbReference>
<sequence>MKKILKKNVSYEAEAMPKKGRNTSPDLHIYYSHQKTVHALMSNPLG</sequence>
<organism evidence="1 2">
    <name type="scientific">Trichococcus pasteurii</name>
    <dbReference type="NCBI Taxonomy" id="43064"/>
    <lineage>
        <taxon>Bacteria</taxon>
        <taxon>Bacillati</taxon>
        <taxon>Bacillota</taxon>
        <taxon>Bacilli</taxon>
        <taxon>Lactobacillales</taxon>
        <taxon>Carnobacteriaceae</taxon>
        <taxon>Trichococcus</taxon>
    </lineage>
</organism>
<name>A0A1W1IGW3_9LACT</name>
<proteinExistence type="predicted"/>